<keyword evidence="3" id="KW-0520">NAD</keyword>
<feature type="domain" description="D-isomer specific 2-hydroxyacid dehydrogenase NAD-binding" evidence="6">
    <location>
        <begin position="104"/>
        <end position="280"/>
    </location>
</feature>
<dbReference type="PANTHER" id="PTHR10996:SF178">
    <property type="entry name" value="2-HYDROXYACID DEHYDROGENASE YGL185C-RELATED"/>
    <property type="match status" value="1"/>
</dbReference>
<sequence length="319" mass="34826">METVFISSGIPDDLRERLAKRYRVVDVPEGTTEGFAAYGEPAGWFMDGGTPVNAAVLAQLPTLRAVSNHGVGYDSVDVPAATSAGVTVSNTPEVLDNAVAELTLGLILALGRGIVKYDRYVRDGSWEREWPPYTNDVHGKTLGVVGMGRIGRRLAELVQPLGIEVLYHNRSKNPAIDESGVATHAEWEDMLQRSDFVSLHTPLTERTRGFFVKEDFDLMKPTAYLINMARGAVVNTDDLIAALKNGTIAGAALDVFEEEPLPASHELLTLDNVIVQPHNGSATVETRRAMVALGIENLEDMLEGRRPRTPLNWDDIHSS</sequence>
<dbReference type="EC" id="1.1.1.79" evidence="7"/>
<evidence type="ECO:0000259" key="5">
    <source>
        <dbReference type="Pfam" id="PF00389"/>
    </source>
</evidence>
<dbReference type="FunFam" id="3.40.50.720:FF:000203">
    <property type="entry name" value="D-3-phosphoglycerate dehydrogenase (SerA)"/>
    <property type="match status" value="1"/>
</dbReference>
<keyword evidence="2 4" id="KW-0560">Oxidoreductase</keyword>
<dbReference type="EMBL" id="CAJVAP010000010">
    <property type="protein sequence ID" value="CAG7608784.1"/>
    <property type="molecule type" value="Genomic_DNA"/>
</dbReference>
<dbReference type="InterPro" id="IPR029753">
    <property type="entry name" value="D-isomer_DH_CS"/>
</dbReference>
<dbReference type="PROSITE" id="PS00671">
    <property type="entry name" value="D_2_HYDROXYACID_DH_3"/>
    <property type="match status" value="1"/>
</dbReference>
<dbReference type="PANTHER" id="PTHR10996">
    <property type="entry name" value="2-HYDROXYACID DEHYDROGENASE-RELATED"/>
    <property type="match status" value="1"/>
</dbReference>
<evidence type="ECO:0000313" key="7">
    <source>
        <dbReference type="EMBL" id="CAG7608784.1"/>
    </source>
</evidence>
<dbReference type="AlphaFoldDB" id="A0A916JW28"/>
<dbReference type="InterPro" id="IPR029752">
    <property type="entry name" value="D-isomer_DH_CS1"/>
</dbReference>
<dbReference type="Proteomes" id="UP000693892">
    <property type="component" value="Unassembled WGS sequence"/>
</dbReference>
<organism evidence="7 8">
    <name type="scientific">Leucobacter soli</name>
    <dbReference type="NCBI Taxonomy" id="2812850"/>
    <lineage>
        <taxon>Bacteria</taxon>
        <taxon>Bacillati</taxon>
        <taxon>Actinomycetota</taxon>
        <taxon>Actinomycetes</taxon>
        <taxon>Micrococcales</taxon>
        <taxon>Microbacteriaceae</taxon>
        <taxon>Leucobacter</taxon>
    </lineage>
</organism>
<dbReference type="InterPro" id="IPR006140">
    <property type="entry name" value="D-isomer_DH_NAD-bd"/>
</dbReference>
<evidence type="ECO:0000313" key="8">
    <source>
        <dbReference type="Proteomes" id="UP000693892"/>
    </source>
</evidence>
<dbReference type="GO" id="GO:0051287">
    <property type="term" value="F:NAD binding"/>
    <property type="evidence" value="ECO:0007669"/>
    <property type="project" value="InterPro"/>
</dbReference>
<dbReference type="PROSITE" id="PS00065">
    <property type="entry name" value="D_2_HYDROXYACID_DH_1"/>
    <property type="match status" value="1"/>
</dbReference>
<comment type="similarity">
    <text evidence="1 4">Belongs to the D-isomer specific 2-hydroxyacid dehydrogenase family.</text>
</comment>
<dbReference type="InterPro" id="IPR006139">
    <property type="entry name" value="D-isomer_2_OHA_DH_cat_dom"/>
</dbReference>
<comment type="caution">
    <text evidence="7">The sequence shown here is derived from an EMBL/GenBank/DDBJ whole genome shotgun (WGS) entry which is preliminary data.</text>
</comment>
<protein>
    <submittedName>
        <fullName evidence="7">Glyoxylate/hydroxypyruvate reductase B</fullName>
        <ecNumber evidence="7">1.1.1.79</ecNumber>
    </submittedName>
</protein>
<evidence type="ECO:0000259" key="6">
    <source>
        <dbReference type="Pfam" id="PF02826"/>
    </source>
</evidence>
<dbReference type="GO" id="GO:0030267">
    <property type="term" value="F:glyoxylate reductase (NADPH) activity"/>
    <property type="evidence" value="ECO:0007669"/>
    <property type="project" value="UniProtKB-EC"/>
</dbReference>
<dbReference type="RefSeq" id="WP_218114764.1">
    <property type="nucleotide sequence ID" value="NZ_CAJVAP010000010.1"/>
</dbReference>
<evidence type="ECO:0000256" key="3">
    <source>
        <dbReference type="ARBA" id="ARBA00023027"/>
    </source>
</evidence>
<dbReference type="Pfam" id="PF02826">
    <property type="entry name" value="2-Hacid_dh_C"/>
    <property type="match status" value="1"/>
</dbReference>
<dbReference type="GO" id="GO:0005829">
    <property type="term" value="C:cytosol"/>
    <property type="evidence" value="ECO:0007669"/>
    <property type="project" value="TreeGrafter"/>
</dbReference>
<dbReference type="Pfam" id="PF00389">
    <property type="entry name" value="2-Hacid_dh"/>
    <property type="match status" value="1"/>
</dbReference>
<proteinExistence type="inferred from homology"/>
<dbReference type="CDD" id="cd05301">
    <property type="entry name" value="GDH"/>
    <property type="match status" value="1"/>
</dbReference>
<evidence type="ECO:0000256" key="4">
    <source>
        <dbReference type="RuleBase" id="RU003719"/>
    </source>
</evidence>
<accession>A0A916JW28</accession>
<evidence type="ECO:0000256" key="1">
    <source>
        <dbReference type="ARBA" id="ARBA00005854"/>
    </source>
</evidence>
<gene>
    <name evidence="7" type="primary">ghrB_2</name>
    <name evidence="7" type="ORF">LEUCIP111803_01153</name>
</gene>
<name>A0A916JW28_9MICO</name>
<evidence type="ECO:0000256" key="2">
    <source>
        <dbReference type="ARBA" id="ARBA00023002"/>
    </source>
</evidence>
<reference evidence="7" key="1">
    <citation type="submission" date="2021-06" db="EMBL/GenBank/DDBJ databases">
        <authorList>
            <person name="Criscuolo A."/>
        </authorList>
    </citation>
    <scope>NUCLEOTIDE SEQUENCE</scope>
    <source>
        <strain evidence="7">CIP111803</strain>
    </source>
</reference>
<dbReference type="InterPro" id="IPR050223">
    <property type="entry name" value="D-isomer_2-hydroxyacid_DH"/>
</dbReference>
<feature type="domain" description="D-isomer specific 2-hydroxyacid dehydrogenase catalytic" evidence="5">
    <location>
        <begin position="38"/>
        <end position="312"/>
    </location>
</feature>
<keyword evidence="8" id="KW-1185">Reference proteome</keyword>
<dbReference type="GO" id="GO:0016618">
    <property type="term" value="F:hydroxypyruvate reductase [NAD(P)H] activity"/>
    <property type="evidence" value="ECO:0007669"/>
    <property type="project" value="TreeGrafter"/>
</dbReference>